<organism evidence="1 2">
    <name type="scientific">Streptomyces fungicidicus</name>
    <dbReference type="NCBI Taxonomy" id="68203"/>
    <lineage>
        <taxon>Bacteria</taxon>
        <taxon>Bacillati</taxon>
        <taxon>Actinomycetota</taxon>
        <taxon>Actinomycetes</taxon>
        <taxon>Kitasatosporales</taxon>
        <taxon>Streptomycetaceae</taxon>
        <taxon>Streptomyces</taxon>
    </lineage>
</organism>
<sequence>MAVWRSPRPRPVMITARRPLDLPGSRTGCPGRELRGGVPVDADERVPEAGQMRPYAAAFVARATARNRLPLDYSVASLRLVDALVDGLRKGGADRERVRDALLGLGAYVGEVLVRRAGGTWVDLDEGQRAYFGQPVGIRMPDGRIWNPVGKVHNRFDSGGPRESLRTFWLVLHGRARRPAA</sequence>
<dbReference type="EMBL" id="CP023407">
    <property type="protein sequence ID" value="AYL37826.1"/>
    <property type="molecule type" value="Genomic_DNA"/>
</dbReference>
<keyword evidence="2" id="KW-1185">Reference proteome</keyword>
<dbReference type="Proteomes" id="UP000282170">
    <property type="component" value="Chromosome"/>
</dbReference>
<name>A0A494UZI1_9ACTN</name>
<evidence type="ECO:0000313" key="1">
    <source>
        <dbReference type="EMBL" id="AYL37826.1"/>
    </source>
</evidence>
<protein>
    <submittedName>
        <fullName evidence="1">Uncharacterized protein</fullName>
    </submittedName>
</protein>
<dbReference type="KEGG" id="sfug:CNQ36_21920"/>
<reference evidence="1 2" key="1">
    <citation type="submission" date="2017-09" db="EMBL/GenBank/DDBJ databases">
        <authorList>
            <person name="Zhang H."/>
            <person name="Hu S."/>
            <person name="Xu J."/>
            <person name="He Z."/>
        </authorList>
    </citation>
    <scope>NUCLEOTIDE SEQUENCE [LARGE SCALE GENOMIC DNA]</scope>
    <source>
        <strain evidence="1 2">TXX3120</strain>
    </source>
</reference>
<accession>A0A494UZI1</accession>
<dbReference type="AlphaFoldDB" id="A0A494UZI1"/>
<proteinExistence type="predicted"/>
<gene>
    <name evidence="1" type="ORF">CNQ36_21920</name>
</gene>
<evidence type="ECO:0000313" key="2">
    <source>
        <dbReference type="Proteomes" id="UP000282170"/>
    </source>
</evidence>